<comment type="caution">
    <text evidence="1">The sequence shown here is derived from an EMBL/GenBank/DDBJ whole genome shotgun (WGS) entry which is preliminary data.</text>
</comment>
<sequence>MKTKYKIIIERAKQQGLTHIELTQKHCLYLATSVGKLCYGVANNAEQHIKLAAGEIFTLLTIINHQIQFDEDLELHTWKASGTTPPEQRAIRMLHHTSQFAWFAPWLVDSNEKEQNQNTIRINLFNKCSGILIELNGILKEYELTLDECLDEFLKNKHCLNEFSIHKE</sequence>
<evidence type="ECO:0000313" key="1">
    <source>
        <dbReference type="EMBL" id="TRB71682.1"/>
    </source>
</evidence>
<accession>A0A249A1C7</accession>
<dbReference type="EMBL" id="VAJB01000051">
    <property type="protein sequence ID" value="TRB71682.1"/>
    <property type="molecule type" value="Genomic_DNA"/>
</dbReference>
<proteinExistence type="predicted"/>
<dbReference type="GeneID" id="67369168"/>
<evidence type="ECO:0000313" key="2">
    <source>
        <dbReference type="Proteomes" id="UP000315164"/>
    </source>
</evidence>
<dbReference type="KEGG" id="mhaq:WC39_05495"/>
<protein>
    <submittedName>
        <fullName evidence="1">Uncharacterized protein</fullName>
    </submittedName>
</protein>
<gene>
    <name evidence="1" type="ORF">FEA53_13220</name>
</gene>
<dbReference type="AlphaFoldDB" id="A0A249A1C7"/>
<dbReference type="KEGG" id="mhay:VK67_05780"/>
<reference evidence="1 2" key="1">
    <citation type="journal article" date="2019" name="Vet. Microbiol.">
        <title>Genetic characterization of susceptible and multi-drug resistant Mannheimia haemolytica isolated from high-risk stocker calves prior to and after antimicrobial metaphylaxis.</title>
        <authorList>
            <person name="Snyder E.R."/>
            <person name="Alvarez-Narvaez S."/>
            <person name="Credille B.C."/>
        </authorList>
    </citation>
    <scope>NUCLEOTIDE SEQUENCE [LARGE SCALE GENOMIC DNA]</scope>
    <source>
        <strain evidence="1 2">UGA-R5-128-1</strain>
    </source>
</reference>
<organism evidence="1 2">
    <name type="scientific">Mannheimia haemolytica</name>
    <name type="common">Pasteurella haemolytica</name>
    <dbReference type="NCBI Taxonomy" id="75985"/>
    <lineage>
        <taxon>Bacteria</taxon>
        <taxon>Pseudomonadati</taxon>
        <taxon>Pseudomonadota</taxon>
        <taxon>Gammaproteobacteria</taxon>
        <taxon>Pasteurellales</taxon>
        <taxon>Pasteurellaceae</taxon>
        <taxon>Mannheimia</taxon>
    </lineage>
</organism>
<dbReference type="Proteomes" id="UP000315164">
    <property type="component" value="Unassembled WGS sequence"/>
</dbReference>
<name>A0A249A1C7_MANHA</name>
<dbReference type="RefSeq" id="WP_006250253.1">
    <property type="nucleotide sequence ID" value="NZ_CP011098.1"/>
</dbReference>